<dbReference type="InterPro" id="IPR050249">
    <property type="entry name" value="Pseudomonas-type_ThrB"/>
</dbReference>
<feature type="domain" description="Aminoglycoside phosphotransferase" evidence="2">
    <location>
        <begin position="40"/>
        <end position="284"/>
    </location>
</feature>
<dbReference type="PANTHER" id="PTHR21064">
    <property type="entry name" value="AMINOGLYCOSIDE PHOSPHOTRANSFERASE DOMAIN-CONTAINING PROTEIN-RELATED"/>
    <property type="match status" value="1"/>
</dbReference>
<dbReference type="InterPro" id="IPR011009">
    <property type="entry name" value="Kinase-like_dom_sf"/>
</dbReference>
<gene>
    <name evidence="3" type="ORF">GCM10011322_32370</name>
</gene>
<protein>
    <submittedName>
        <fullName evidence="3">Aminoglycoside phosphotransferase</fullName>
    </submittedName>
</protein>
<accession>A0A917V692</accession>
<comment type="caution">
    <text evidence="3">The sequence shown here is derived from an EMBL/GenBank/DDBJ whole genome shotgun (WGS) entry which is preliminary data.</text>
</comment>
<dbReference type="RefSeq" id="WP_188914277.1">
    <property type="nucleotide sequence ID" value="NZ_BMMF01000009.1"/>
</dbReference>
<dbReference type="AlphaFoldDB" id="A0A917V692"/>
<reference evidence="3 4" key="1">
    <citation type="journal article" date="2014" name="Int. J. Syst. Evol. Microbiol.">
        <title>Complete genome sequence of Corynebacterium casei LMG S-19264T (=DSM 44701T), isolated from a smear-ripened cheese.</title>
        <authorList>
            <consortium name="US DOE Joint Genome Institute (JGI-PGF)"/>
            <person name="Walter F."/>
            <person name="Albersmeier A."/>
            <person name="Kalinowski J."/>
            <person name="Ruckert C."/>
        </authorList>
    </citation>
    <scope>NUCLEOTIDE SEQUENCE [LARGE SCALE GENOMIC DNA]</scope>
    <source>
        <strain evidence="3 4">CGMCC 1.9161</strain>
    </source>
</reference>
<sequence>MRAYDELTRSGQIRRMGRVAGEALRRYGLKEPRLTVLRHVENTTFHVRVPGECSGDHDGGRYLLRVHGYQQARAVDSECAWLLHLSGRAELPCPVPVTTSDGCLSVSVEVSGAAAARTCSLLRWVPGRHRRHWAPKPIHFRRLGRLMGRLHAAASAWDRPGTFVRPTWNWDGLFGGEGAFGQIGVAGWSRLPLEHVDRFRAAAERIAATMAALGTGSDAFGLIHADLHFDNVVFRHGEPIAIDFDDCGAGYWAYDIATALRPWRLDPQFDAVRSAFEEGYRSERALPAGLEALDHFIVARHLATTLWAASRAGSNAELARSLPARCAATSAAIGMM</sequence>
<dbReference type="SUPFAM" id="SSF56112">
    <property type="entry name" value="Protein kinase-like (PK-like)"/>
    <property type="match status" value="1"/>
</dbReference>
<dbReference type="Gene3D" id="3.30.200.20">
    <property type="entry name" value="Phosphorylase Kinase, domain 1"/>
    <property type="match status" value="1"/>
</dbReference>
<evidence type="ECO:0000259" key="2">
    <source>
        <dbReference type="Pfam" id="PF01636"/>
    </source>
</evidence>
<dbReference type="GO" id="GO:0019202">
    <property type="term" value="F:amino acid kinase activity"/>
    <property type="evidence" value="ECO:0007669"/>
    <property type="project" value="TreeGrafter"/>
</dbReference>
<evidence type="ECO:0000313" key="4">
    <source>
        <dbReference type="Proteomes" id="UP000600449"/>
    </source>
</evidence>
<dbReference type="Gene3D" id="3.90.1200.10">
    <property type="match status" value="1"/>
</dbReference>
<keyword evidence="4" id="KW-1185">Reference proteome</keyword>
<dbReference type="EMBL" id="BMMF01000009">
    <property type="protein sequence ID" value="GGK42829.1"/>
    <property type="molecule type" value="Genomic_DNA"/>
</dbReference>
<comment type="similarity">
    <text evidence="1">Belongs to the pseudomonas-type ThrB family.</text>
</comment>
<dbReference type="Proteomes" id="UP000600449">
    <property type="component" value="Unassembled WGS sequence"/>
</dbReference>
<proteinExistence type="inferred from homology"/>
<organism evidence="3 4">
    <name type="scientific">Salinarimonas ramus</name>
    <dbReference type="NCBI Taxonomy" id="690164"/>
    <lineage>
        <taxon>Bacteria</taxon>
        <taxon>Pseudomonadati</taxon>
        <taxon>Pseudomonadota</taxon>
        <taxon>Alphaproteobacteria</taxon>
        <taxon>Hyphomicrobiales</taxon>
        <taxon>Salinarimonadaceae</taxon>
        <taxon>Salinarimonas</taxon>
    </lineage>
</organism>
<dbReference type="Pfam" id="PF01636">
    <property type="entry name" value="APH"/>
    <property type="match status" value="1"/>
</dbReference>
<dbReference type="InterPro" id="IPR002575">
    <property type="entry name" value="Aminoglycoside_PTrfase"/>
</dbReference>
<name>A0A917V692_9HYPH</name>
<dbReference type="PANTHER" id="PTHR21064:SF6">
    <property type="entry name" value="AMINOGLYCOSIDE PHOSPHOTRANSFERASE DOMAIN-CONTAINING PROTEIN"/>
    <property type="match status" value="1"/>
</dbReference>
<evidence type="ECO:0000313" key="3">
    <source>
        <dbReference type="EMBL" id="GGK42829.1"/>
    </source>
</evidence>
<evidence type="ECO:0000256" key="1">
    <source>
        <dbReference type="ARBA" id="ARBA00038240"/>
    </source>
</evidence>